<dbReference type="SUPFAM" id="SSF52833">
    <property type="entry name" value="Thioredoxin-like"/>
    <property type="match status" value="1"/>
</dbReference>
<sequence length="475" mass="49657">MSAIRPQAPELPSGLAWVNTDDPPRLAMLRGRVVLVWFWTGDSVQCATMVPDLAALQARHHDGLCVIGIHCPKYGAQCAPAAVLRAVNRLRIEHPVASDPAFAVWRDYGVSAWPTVAVIDAEGRLAARVAGAGHLELLDDLIGALLDEAAGQGLRVFESAVPAVRPEPRASLRFPGKVLATERLLYVADSGHDRVLECDHHGRVLRSFGSGHAGFTDGTGEEAAFSDPQGLALHRDQLYVADRGNHAVRSVDLADGSVRTLLGTGAPGYRRPHDSDVRGLAACAPADLAIVGDQLYVAMAGLNQIWQVDLIARRARVLAGSGALDRIDGVGADAALAQPSGLAVANAQLVVADAAASAVRLVRLADGRVTTVVGSGLYAFGDAVGTCAVARLQHPQAVAAGPRGSVFVADSYNDAIKLINLVAAKVSRPELGYRLNEPSGLSVAAGALWVANTGSHEIVRVDLSDGSARRVAVAD</sequence>
<dbReference type="Proteomes" id="UP000249046">
    <property type="component" value="Unassembled WGS sequence"/>
</dbReference>
<accession>A0A2W5K7W9</accession>
<evidence type="ECO:0000256" key="1">
    <source>
        <dbReference type="ARBA" id="ARBA00022737"/>
    </source>
</evidence>
<dbReference type="Gene3D" id="2.120.10.30">
    <property type="entry name" value="TolB, C-terminal domain"/>
    <property type="match status" value="2"/>
</dbReference>
<dbReference type="Gene3D" id="3.40.30.10">
    <property type="entry name" value="Glutaredoxin"/>
    <property type="match status" value="1"/>
</dbReference>
<dbReference type="InterPro" id="IPR001258">
    <property type="entry name" value="NHL_repeat"/>
</dbReference>
<evidence type="ECO:0000259" key="2">
    <source>
        <dbReference type="PROSITE" id="PS51352"/>
    </source>
</evidence>
<comment type="caution">
    <text evidence="3">The sequence shown here is derived from an EMBL/GenBank/DDBJ whole genome shotgun (WGS) entry which is preliminary data.</text>
</comment>
<dbReference type="InterPro" id="IPR036249">
    <property type="entry name" value="Thioredoxin-like_sf"/>
</dbReference>
<protein>
    <recommendedName>
        <fullName evidence="2">Thioredoxin domain-containing protein</fullName>
    </recommendedName>
</protein>
<dbReference type="PANTHER" id="PTHR46388:SF2">
    <property type="entry name" value="NHL REPEAT-CONTAINING PROTEIN 2"/>
    <property type="match status" value="1"/>
</dbReference>
<dbReference type="PANTHER" id="PTHR46388">
    <property type="entry name" value="NHL REPEAT-CONTAINING PROTEIN 2"/>
    <property type="match status" value="1"/>
</dbReference>
<dbReference type="AlphaFoldDB" id="A0A2W5K7W9"/>
<proteinExistence type="predicted"/>
<keyword evidence="1" id="KW-0677">Repeat</keyword>
<dbReference type="PROSITE" id="PS51352">
    <property type="entry name" value="THIOREDOXIN_2"/>
    <property type="match status" value="1"/>
</dbReference>
<name>A0A2W5K7W9_9GAMM</name>
<organism evidence="3 4">
    <name type="scientific">Rhodanobacter denitrificans</name>
    <dbReference type="NCBI Taxonomy" id="666685"/>
    <lineage>
        <taxon>Bacteria</taxon>
        <taxon>Pseudomonadati</taxon>
        <taxon>Pseudomonadota</taxon>
        <taxon>Gammaproteobacteria</taxon>
        <taxon>Lysobacterales</taxon>
        <taxon>Rhodanobacteraceae</taxon>
        <taxon>Rhodanobacter</taxon>
    </lineage>
</organism>
<feature type="domain" description="Thioredoxin" evidence="2">
    <location>
        <begin position="2"/>
        <end position="147"/>
    </location>
</feature>
<evidence type="ECO:0000313" key="3">
    <source>
        <dbReference type="EMBL" id="PZQ12079.1"/>
    </source>
</evidence>
<dbReference type="InterPro" id="IPR013740">
    <property type="entry name" value="Redoxin"/>
</dbReference>
<dbReference type="Pfam" id="PF01436">
    <property type="entry name" value="NHL"/>
    <property type="match status" value="1"/>
</dbReference>
<gene>
    <name evidence="3" type="ORF">DI564_14050</name>
</gene>
<reference evidence="3 4" key="1">
    <citation type="submission" date="2017-08" db="EMBL/GenBank/DDBJ databases">
        <title>Infants hospitalized years apart are colonized by the same room-sourced microbial strains.</title>
        <authorList>
            <person name="Brooks B."/>
            <person name="Olm M.R."/>
            <person name="Firek B.A."/>
            <person name="Baker R."/>
            <person name="Thomas B.C."/>
            <person name="Morowitz M.J."/>
            <person name="Banfield J.F."/>
        </authorList>
    </citation>
    <scope>NUCLEOTIDE SEQUENCE [LARGE SCALE GENOMIC DNA]</scope>
    <source>
        <strain evidence="3">S2_005_003_R2_42</strain>
    </source>
</reference>
<dbReference type="GO" id="GO:0016491">
    <property type="term" value="F:oxidoreductase activity"/>
    <property type="evidence" value="ECO:0007669"/>
    <property type="project" value="InterPro"/>
</dbReference>
<evidence type="ECO:0000313" key="4">
    <source>
        <dbReference type="Proteomes" id="UP000249046"/>
    </source>
</evidence>
<dbReference type="SUPFAM" id="SSF63829">
    <property type="entry name" value="Calcium-dependent phosphotriesterase"/>
    <property type="match status" value="1"/>
</dbReference>
<dbReference type="InterPro" id="IPR011042">
    <property type="entry name" value="6-blade_b-propeller_TolB-like"/>
</dbReference>
<dbReference type="Pfam" id="PF08534">
    <property type="entry name" value="Redoxin"/>
    <property type="match status" value="1"/>
</dbReference>
<dbReference type="InterPro" id="IPR013766">
    <property type="entry name" value="Thioredoxin_domain"/>
</dbReference>
<dbReference type="EMBL" id="QFPO01000014">
    <property type="protein sequence ID" value="PZQ12079.1"/>
    <property type="molecule type" value="Genomic_DNA"/>
</dbReference>